<dbReference type="InterPro" id="IPR016181">
    <property type="entry name" value="Acyl_CoA_acyltransferase"/>
</dbReference>
<dbReference type="HOGENOM" id="CLU_596812_0_0_6"/>
<accession>D4F3N9</accession>
<comment type="caution">
    <text evidence="1">The sequence shown here is derived from an EMBL/GenBank/DDBJ whole genome shotgun (WGS) entry which is preliminary data.</text>
</comment>
<evidence type="ECO:0008006" key="3">
    <source>
        <dbReference type="Google" id="ProtNLM"/>
    </source>
</evidence>
<dbReference type="Proteomes" id="UP000003692">
    <property type="component" value="Unassembled WGS sequence"/>
</dbReference>
<dbReference type="SUPFAM" id="SSF55729">
    <property type="entry name" value="Acyl-CoA N-acyltransferases (Nat)"/>
    <property type="match status" value="1"/>
</dbReference>
<dbReference type="Gene3D" id="3.40.630.30">
    <property type="match status" value="1"/>
</dbReference>
<name>D4F3N9_EDWTA</name>
<evidence type="ECO:0000313" key="1">
    <source>
        <dbReference type="EMBL" id="EFE23595.1"/>
    </source>
</evidence>
<protein>
    <recommendedName>
        <fullName evidence="3">N-acetyltransferase domain-containing protein</fullName>
    </recommendedName>
</protein>
<organism evidence="1 2">
    <name type="scientific">Edwardsiella tarda ATCC 23685</name>
    <dbReference type="NCBI Taxonomy" id="500638"/>
    <lineage>
        <taxon>Bacteria</taxon>
        <taxon>Pseudomonadati</taxon>
        <taxon>Pseudomonadota</taxon>
        <taxon>Gammaproteobacteria</taxon>
        <taxon>Enterobacterales</taxon>
        <taxon>Hafniaceae</taxon>
        <taxon>Edwardsiella</taxon>
    </lineage>
</organism>
<dbReference type="AlphaFoldDB" id="D4F3N9"/>
<gene>
    <name evidence="1" type="ORF">EDWATA_01352</name>
</gene>
<sequence length="458" mass="53154">MIKIHKKYLPSNEQNIYDELYSYFLDHDINMIESDSDYWLISLSKKTFNYCDNIKIGLDWLNLSESNSVDFYLQGDNYLFCLAESFIPYGWSCLYSNTRLDKNNTVLLHLDSHRDLMDTRLSEVVTGTWKDLLTNKQVKFSEPQSILASIQSGAIGIGSMVTPLLHDNPHINIAHYNPSANGKKMFHVEPEFLDDHLFENQEVRLCSSITNPTDIKKINYLESSSLYDVIKFSKDKDNILLHIDMDSLNNRYNGDSDWESKGAYYDNDIFSQISDIDKLINLIITYDLSRKVRHISIGLSPSFYPVEFWRPVTQYLLKSLIKCGIDLSELYNRLYSQKTDCNNILNIHPNIDLEITSCNTFKKQRWNIYYNGVKAGKVSIVHNSDRASINVQLNKTHQGLGIGKYIFYLACENSHHNIIEAVMRKNNLASMHSALKAGFFELETKEKRSQRHMVWLRK</sequence>
<reference evidence="1 2" key="1">
    <citation type="submission" date="2010-02" db="EMBL/GenBank/DDBJ databases">
        <authorList>
            <person name="Weinstock G."/>
            <person name="Sodergren E."/>
            <person name="Clifton S."/>
            <person name="Fulton L."/>
            <person name="Fulton B."/>
            <person name="Courtney L."/>
            <person name="Fronick C."/>
            <person name="Harrison M."/>
            <person name="Strong C."/>
            <person name="Farmer C."/>
            <person name="Delahaunty K."/>
            <person name="Markovic C."/>
            <person name="Hall O."/>
            <person name="Minx P."/>
            <person name="Tomlinson C."/>
            <person name="Mitreva M."/>
            <person name="Nelson J."/>
            <person name="Hou S."/>
            <person name="Wollam A."/>
            <person name="Pepin K.H."/>
            <person name="Johnson M."/>
            <person name="Bhonagiri V."/>
            <person name="Zhang X."/>
            <person name="Suruliraj S."/>
            <person name="Warren W."/>
            <person name="Chinwalla A."/>
            <person name="Mardis E.R."/>
            <person name="Wilson R.K."/>
        </authorList>
    </citation>
    <scope>NUCLEOTIDE SEQUENCE [LARGE SCALE GENOMIC DNA]</scope>
    <source>
        <strain evidence="1 2">ATCC 23685</strain>
    </source>
</reference>
<proteinExistence type="predicted"/>
<evidence type="ECO:0000313" key="2">
    <source>
        <dbReference type="Proteomes" id="UP000003692"/>
    </source>
</evidence>
<dbReference type="EMBL" id="ADGK01000070">
    <property type="protein sequence ID" value="EFE23595.1"/>
    <property type="molecule type" value="Genomic_DNA"/>
</dbReference>